<dbReference type="EMBL" id="MOOB01000016">
    <property type="protein sequence ID" value="OQE88596.1"/>
    <property type="molecule type" value="Genomic_DNA"/>
</dbReference>
<evidence type="ECO:0000256" key="1">
    <source>
        <dbReference type="ARBA" id="ARBA00001970"/>
    </source>
</evidence>
<comment type="similarity">
    <text evidence="7">Belongs to the DyP-type peroxidase family.</text>
</comment>
<dbReference type="InterPro" id="IPR011008">
    <property type="entry name" value="Dimeric_a/b-barrel"/>
</dbReference>
<evidence type="ECO:0000259" key="8">
    <source>
        <dbReference type="Pfam" id="PF21105"/>
    </source>
</evidence>
<sequence length="222" mass="24980">MSLTSAIKANIQGDVWPGLPKRFQTFLFFRVKNRVDFKNRLKTFIPKITTGQDACEMSEIIKKARKEAQDAKRSAKLQGLPGINISFTSTGLEAGMYEDLVGEGWDNPQELRKEYKPNKEKERVIDGMIMVTASLKRDLDAKVSEVKQHFLAEEGTPPNADTYALSKDPSLEFNLTRSGNVLPGEIKGREHFGFLDGISQPILEGWEDKQLKEKEPKPVKPG</sequence>
<evidence type="ECO:0000256" key="6">
    <source>
        <dbReference type="ARBA" id="ARBA00023004"/>
    </source>
</evidence>
<dbReference type="GO" id="GO:0046872">
    <property type="term" value="F:metal ion binding"/>
    <property type="evidence" value="ECO:0007669"/>
    <property type="project" value="UniProtKB-KW"/>
</dbReference>
<keyword evidence="10" id="KW-1185">Reference proteome</keyword>
<evidence type="ECO:0000313" key="9">
    <source>
        <dbReference type="EMBL" id="OQE88596.1"/>
    </source>
</evidence>
<dbReference type="GO" id="GO:0005829">
    <property type="term" value="C:cytosol"/>
    <property type="evidence" value="ECO:0007669"/>
    <property type="project" value="TreeGrafter"/>
</dbReference>
<name>A0A1V6YMC3_PENNA</name>
<comment type="cofactor">
    <cofactor evidence="1">
        <name>heme b</name>
        <dbReference type="ChEBI" id="CHEBI:60344"/>
    </cofactor>
</comment>
<evidence type="ECO:0000256" key="2">
    <source>
        <dbReference type="ARBA" id="ARBA00022559"/>
    </source>
</evidence>
<dbReference type="GO" id="GO:0020037">
    <property type="term" value="F:heme binding"/>
    <property type="evidence" value="ECO:0007669"/>
    <property type="project" value="InterPro"/>
</dbReference>
<dbReference type="AlphaFoldDB" id="A0A1V6YMC3"/>
<dbReference type="Proteomes" id="UP000191691">
    <property type="component" value="Unassembled WGS sequence"/>
</dbReference>
<dbReference type="Pfam" id="PF21105">
    <property type="entry name" value="DyP_N"/>
    <property type="match status" value="1"/>
</dbReference>
<feature type="domain" description="DyP dimeric alpha+beta barrel" evidence="8">
    <location>
        <begin position="10"/>
        <end position="150"/>
    </location>
</feature>
<gene>
    <name evidence="9" type="ORF">PENNAL_c0016G02680</name>
</gene>
<keyword evidence="3" id="KW-0349">Heme</keyword>
<protein>
    <recommendedName>
        <fullName evidence="8">DyP dimeric alpha+beta barrel domain-containing protein</fullName>
    </recommendedName>
</protein>
<reference evidence="10" key="1">
    <citation type="journal article" date="2017" name="Nat. Microbiol.">
        <title>Global analysis of biosynthetic gene clusters reveals vast potential of secondary metabolite production in Penicillium species.</title>
        <authorList>
            <person name="Nielsen J.C."/>
            <person name="Grijseels S."/>
            <person name="Prigent S."/>
            <person name="Ji B."/>
            <person name="Dainat J."/>
            <person name="Nielsen K.F."/>
            <person name="Frisvad J.C."/>
            <person name="Workman M."/>
            <person name="Nielsen J."/>
        </authorList>
    </citation>
    <scope>NUCLEOTIDE SEQUENCE [LARGE SCALE GENOMIC DNA]</scope>
    <source>
        <strain evidence="10">IBT 13039</strain>
    </source>
</reference>
<evidence type="ECO:0000256" key="3">
    <source>
        <dbReference type="ARBA" id="ARBA00022617"/>
    </source>
</evidence>
<dbReference type="PANTHER" id="PTHR30521:SF4">
    <property type="entry name" value="DEFERROCHELATASE"/>
    <property type="match status" value="1"/>
</dbReference>
<evidence type="ECO:0000256" key="7">
    <source>
        <dbReference type="ARBA" id="ARBA00025737"/>
    </source>
</evidence>
<accession>A0A1V6YMC3</accession>
<keyword evidence="4" id="KW-0479">Metal-binding</keyword>
<dbReference type="GO" id="GO:0004601">
    <property type="term" value="F:peroxidase activity"/>
    <property type="evidence" value="ECO:0007669"/>
    <property type="project" value="UniProtKB-KW"/>
</dbReference>
<comment type="caution">
    <text evidence="9">The sequence shown here is derived from an EMBL/GenBank/DDBJ whole genome shotgun (WGS) entry which is preliminary data.</text>
</comment>
<dbReference type="InterPro" id="IPR049509">
    <property type="entry name" value="DyP_N"/>
</dbReference>
<keyword evidence="5" id="KW-0560">Oxidoreductase</keyword>
<dbReference type="InterPro" id="IPR006314">
    <property type="entry name" value="Dyp_peroxidase"/>
</dbReference>
<dbReference type="PROSITE" id="PS51404">
    <property type="entry name" value="DYP_PEROXIDASE"/>
    <property type="match status" value="1"/>
</dbReference>
<dbReference type="SUPFAM" id="SSF54909">
    <property type="entry name" value="Dimeric alpha+beta barrel"/>
    <property type="match status" value="1"/>
</dbReference>
<dbReference type="OMA" id="CEMGETI"/>
<organism evidence="9 10">
    <name type="scientific">Penicillium nalgiovense</name>
    <dbReference type="NCBI Taxonomy" id="60175"/>
    <lineage>
        <taxon>Eukaryota</taxon>
        <taxon>Fungi</taxon>
        <taxon>Dikarya</taxon>
        <taxon>Ascomycota</taxon>
        <taxon>Pezizomycotina</taxon>
        <taxon>Eurotiomycetes</taxon>
        <taxon>Eurotiomycetidae</taxon>
        <taxon>Eurotiales</taxon>
        <taxon>Aspergillaceae</taxon>
        <taxon>Penicillium</taxon>
    </lineage>
</organism>
<evidence type="ECO:0000256" key="5">
    <source>
        <dbReference type="ARBA" id="ARBA00023002"/>
    </source>
</evidence>
<keyword evidence="6" id="KW-0408">Iron</keyword>
<evidence type="ECO:0000313" key="10">
    <source>
        <dbReference type="Proteomes" id="UP000191691"/>
    </source>
</evidence>
<dbReference type="STRING" id="60175.A0A1V6YMC3"/>
<evidence type="ECO:0000256" key="4">
    <source>
        <dbReference type="ARBA" id="ARBA00022723"/>
    </source>
</evidence>
<dbReference type="PANTHER" id="PTHR30521">
    <property type="entry name" value="DEFERROCHELATASE/PEROXIDASE"/>
    <property type="match status" value="1"/>
</dbReference>
<proteinExistence type="inferred from homology"/>
<keyword evidence="2" id="KW-0575">Peroxidase</keyword>